<dbReference type="STRING" id="1036808.A0A0C3EDM1"/>
<accession>A0A0C3EDM1</accession>
<reference evidence="1 2" key="1">
    <citation type="submission" date="2014-04" db="EMBL/GenBank/DDBJ databases">
        <authorList>
            <consortium name="DOE Joint Genome Institute"/>
            <person name="Kuo A."/>
            <person name="Kohler A."/>
            <person name="Nagy L.G."/>
            <person name="Floudas D."/>
            <person name="Copeland A."/>
            <person name="Barry K.W."/>
            <person name="Cichocki N."/>
            <person name="Veneault-Fourrey C."/>
            <person name="LaButti K."/>
            <person name="Lindquist E.A."/>
            <person name="Lipzen A."/>
            <person name="Lundell T."/>
            <person name="Morin E."/>
            <person name="Murat C."/>
            <person name="Sun H."/>
            <person name="Tunlid A."/>
            <person name="Henrissat B."/>
            <person name="Grigoriev I.V."/>
            <person name="Hibbett D.S."/>
            <person name="Martin F."/>
            <person name="Nordberg H.P."/>
            <person name="Cantor M.N."/>
            <person name="Hua S.X."/>
        </authorList>
    </citation>
    <scope>NUCLEOTIDE SEQUENCE [LARGE SCALE GENOMIC DNA]</scope>
    <source>
        <strain evidence="1 2">Foug A</strain>
    </source>
</reference>
<dbReference type="Proteomes" id="UP000053989">
    <property type="component" value="Unassembled WGS sequence"/>
</dbReference>
<reference evidence="2" key="2">
    <citation type="submission" date="2015-01" db="EMBL/GenBank/DDBJ databases">
        <title>Evolutionary Origins and Diversification of the Mycorrhizal Mutualists.</title>
        <authorList>
            <consortium name="DOE Joint Genome Institute"/>
            <consortium name="Mycorrhizal Genomics Consortium"/>
            <person name="Kohler A."/>
            <person name="Kuo A."/>
            <person name="Nagy L.G."/>
            <person name="Floudas D."/>
            <person name="Copeland A."/>
            <person name="Barry K.W."/>
            <person name="Cichocki N."/>
            <person name="Veneault-Fourrey C."/>
            <person name="LaButti K."/>
            <person name="Lindquist E.A."/>
            <person name="Lipzen A."/>
            <person name="Lundell T."/>
            <person name="Morin E."/>
            <person name="Murat C."/>
            <person name="Riley R."/>
            <person name="Ohm R."/>
            <person name="Sun H."/>
            <person name="Tunlid A."/>
            <person name="Henrissat B."/>
            <person name="Grigoriev I.V."/>
            <person name="Hibbett D.S."/>
            <person name="Martin F."/>
        </authorList>
    </citation>
    <scope>NUCLEOTIDE SEQUENCE [LARGE SCALE GENOMIC DNA]</scope>
    <source>
        <strain evidence="2">Foug A</strain>
    </source>
</reference>
<proteinExistence type="predicted"/>
<name>A0A0C3EDM1_9AGAM</name>
<protein>
    <submittedName>
        <fullName evidence="1">Uncharacterized protein</fullName>
    </submittedName>
</protein>
<sequence length="106" mass="11386">MPWCICPFPSTTTATTATTSKLQIPPTTPILCQPIYEPLQQSPLLRILNTFASDPDLSKAAEEVAEQVGSAAKDAHAPELFRPVVATNVSAVPVPHRVQQGRLVLV</sequence>
<gene>
    <name evidence="1" type="ORF">SCLCIDRAFT_168770</name>
</gene>
<keyword evidence="2" id="KW-1185">Reference proteome</keyword>
<dbReference type="HOGENOM" id="CLU_2224747_0_0_1"/>
<organism evidence="1 2">
    <name type="scientific">Scleroderma citrinum Foug A</name>
    <dbReference type="NCBI Taxonomy" id="1036808"/>
    <lineage>
        <taxon>Eukaryota</taxon>
        <taxon>Fungi</taxon>
        <taxon>Dikarya</taxon>
        <taxon>Basidiomycota</taxon>
        <taxon>Agaricomycotina</taxon>
        <taxon>Agaricomycetes</taxon>
        <taxon>Agaricomycetidae</taxon>
        <taxon>Boletales</taxon>
        <taxon>Sclerodermatineae</taxon>
        <taxon>Sclerodermataceae</taxon>
        <taxon>Scleroderma</taxon>
    </lineage>
</organism>
<dbReference type="AlphaFoldDB" id="A0A0C3EDM1"/>
<evidence type="ECO:0000313" key="2">
    <source>
        <dbReference type="Proteomes" id="UP000053989"/>
    </source>
</evidence>
<dbReference type="OrthoDB" id="67850at2759"/>
<dbReference type="InParanoid" id="A0A0C3EDM1"/>
<dbReference type="EMBL" id="KN822004">
    <property type="protein sequence ID" value="KIM70765.1"/>
    <property type="molecule type" value="Genomic_DNA"/>
</dbReference>
<evidence type="ECO:0000313" key="1">
    <source>
        <dbReference type="EMBL" id="KIM70765.1"/>
    </source>
</evidence>